<keyword evidence="4" id="KW-1185">Reference proteome</keyword>
<organism evidence="3 4">
    <name type="scientific">Vitis vinifera</name>
    <name type="common">Grape</name>
    <dbReference type="NCBI Taxonomy" id="29760"/>
    <lineage>
        <taxon>Eukaryota</taxon>
        <taxon>Viridiplantae</taxon>
        <taxon>Streptophyta</taxon>
        <taxon>Embryophyta</taxon>
        <taxon>Tracheophyta</taxon>
        <taxon>Spermatophyta</taxon>
        <taxon>Magnoliopsida</taxon>
        <taxon>eudicotyledons</taxon>
        <taxon>Gunneridae</taxon>
        <taxon>Pentapetalae</taxon>
        <taxon>rosids</taxon>
        <taxon>Vitales</taxon>
        <taxon>Vitaceae</taxon>
        <taxon>Viteae</taxon>
        <taxon>Vitis</taxon>
    </lineage>
</organism>
<evidence type="ECO:0000259" key="2">
    <source>
        <dbReference type="Pfam" id="PF24173"/>
    </source>
</evidence>
<feature type="region of interest" description="Disordered" evidence="1">
    <location>
        <begin position="1"/>
        <end position="21"/>
    </location>
</feature>
<reference evidence="3 4" key="1">
    <citation type="journal article" date="2023" name="Hortic Res">
        <title>The complete reference genome for grapevine (Vitis vinifera L.) genetics and breeding.</title>
        <authorList>
            <person name="Shi X."/>
            <person name="Cao S."/>
            <person name="Wang X."/>
            <person name="Huang S."/>
            <person name="Wang Y."/>
            <person name="Liu Z."/>
            <person name="Liu W."/>
            <person name="Leng X."/>
            <person name="Peng Y."/>
            <person name="Wang N."/>
            <person name="Wang Y."/>
            <person name="Ma Z."/>
            <person name="Xu X."/>
            <person name="Zhang F."/>
            <person name="Xue H."/>
            <person name="Zhong H."/>
            <person name="Wang Y."/>
            <person name="Zhang K."/>
            <person name="Velt A."/>
            <person name="Avia K."/>
            <person name="Holtgrawe D."/>
            <person name="Grimplet J."/>
            <person name="Matus J.T."/>
            <person name="Ware D."/>
            <person name="Wu X."/>
            <person name="Wang H."/>
            <person name="Liu C."/>
            <person name="Fang Y."/>
            <person name="Rustenholz C."/>
            <person name="Cheng Z."/>
            <person name="Xiao H."/>
            <person name="Zhou Y."/>
        </authorList>
    </citation>
    <scope>NUCLEOTIDE SEQUENCE [LARGE SCALE GENOMIC DNA]</scope>
    <source>
        <strain evidence="4">cv. Pinot noir / PN40024</strain>
        <tissue evidence="3">Leaf</tissue>
    </source>
</reference>
<accession>A0ABY9E1K0</accession>
<dbReference type="SUPFAM" id="SSF48371">
    <property type="entry name" value="ARM repeat"/>
    <property type="match status" value="1"/>
</dbReference>
<dbReference type="InterPro" id="IPR016024">
    <property type="entry name" value="ARM-type_fold"/>
</dbReference>
<name>A0ABY9E1K0_VITVI</name>
<evidence type="ECO:0000313" key="3">
    <source>
        <dbReference type="EMBL" id="WKA13407.1"/>
    </source>
</evidence>
<dbReference type="Proteomes" id="UP001227230">
    <property type="component" value="Chromosome 19"/>
</dbReference>
<gene>
    <name evidence="3" type="ORF">VitviT2T_030709</name>
</gene>
<feature type="domain" description="TTI1 N-terminal TPR" evidence="2">
    <location>
        <begin position="225"/>
        <end position="476"/>
    </location>
</feature>
<sequence>MEETDRYNGGFIVGGGDGDDGDEAQRSSVFAELKTYCLELLGLLQNPQKHSSALPQLLRFLRKSPSVSLQPFLDYTLFPLLLLLDAAVDCRSLKKVDSEEKLISDVPKMPHKVSDSVAEGVLHCLEELLKKCQLGSVDQMVVVLKKLTYGALLSASEAAEEFREGVIRCFRALILSLQPCSDMSCSCKQSLGFPILLASGDLQVPLVNTSKYDSEPGECLIAFLQSQGASAAVGHWLSLLLKAADTEAQRGHRGSAKLRVEAFLSLRMLVAKVGSADALAFFLPGVVSQFSKVLYVSKTMISGAAGSVEAIDQAIRGVAEFLMVVLRDDANLSGLDNVIAGCHTNKDESTQSFLEELRQLPLKAQGQSETIAEDSSGEIISSISPKFGFEEKGSISSRKMLGSLHVTRTKDWIEKTSTQVDKLLCTTFPKICVHPAKKVRRGLLVAIQGLLSKCSHTLKKSRLMLLECLCVLVCDDSEEVSAVAQGFLEYLFSSSDKHHIECDVAEIFSRLIENLPKVVLGSEESVALSHAQQLLVLIYFSGPQFVVDHLLQSPIKAARFLDVFALCLSQNSVFSGSIDKLLLERPSSTGYLQSVAELKSSIRFTSDDQATLSTAPYEISKFAGLKDKEIQYPLENMQKDYELPHMPPWFVYVGSQKLYKALAGILRLVGLSTMADFRSEGYLSVITDIPLGYFRKLVSEVRMREYSKESWQSWYHRTGSGQLLRQASTAACMLNEMIFGISDQAVEDFARMFQKSKINQENMKGYDAGFSGDQHYRHEAPMINESIWRVWQGRGARSHLIDCIGNIMHEYLSSEVWDLPTEQKSSLLQADGEAGNFSLHFLCDTTLLHQEIYSFFVNSAYNL</sequence>
<evidence type="ECO:0000313" key="4">
    <source>
        <dbReference type="Proteomes" id="UP001227230"/>
    </source>
</evidence>
<proteinExistence type="predicted"/>
<evidence type="ECO:0000256" key="1">
    <source>
        <dbReference type="SAM" id="MobiDB-lite"/>
    </source>
</evidence>
<dbReference type="Pfam" id="PF24173">
    <property type="entry name" value="TPR_TTI1_N"/>
    <property type="match status" value="1"/>
</dbReference>
<dbReference type="InterPro" id="IPR052587">
    <property type="entry name" value="TELO2-interacting_protein_1"/>
</dbReference>
<dbReference type="InterPro" id="IPR057566">
    <property type="entry name" value="TPR_TTI1_N"/>
</dbReference>
<dbReference type="PANTHER" id="PTHR18460">
    <property type="entry name" value="TEL2 INTERACTING PROTEIN 1 TTI1 FAMILY MEMBER"/>
    <property type="match status" value="1"/>
</dbReference>
<protein>
    <recommendedName>
        <fullName evidence="2">TTI1 N-terminal TPR domain-containing protein</fullName>
    </recommendedName>
</protein>
<dbReference type="PANTHER" id="PTHR18460:SF3">
    <property type="entry name" value="TELO2-INTERACTING PROTEIN 1 HOMOLOG"/>
    <property type="match status" value="1"/>
</dbReference>
<dbReference type="EMBL" id="CP126666">
    <property type="protein sequence ID" value="WKA13407.1"/>
    <property type="molecule type" value="Genomic_DNA"/>
</dbReference>